<dbReference type="EMBL" id="CP108188">
    <property type="protein sequence ID" value="WTR73607.1"/>
    <property type="molecule type" value="Genomic_DNA"/>
</dbReference>
<dbReference type="PROSITE" id="PS50943">
    <property type="entry name" value="HTH_CROC1"/>
    <property type="match status" value="1"/>
</dbReference>
<dbReference type="Proteomes" id="UP001622594">
    <property type="component" value="Chromosome"/>
</dbReference>
<keyword evidence="3" id="KW-1185">Reference proteome</keyword>
<evidence type="ECO:0000313" key="3">
    <source>
        <dbReference type="Proteomes" id="UP001622594"/>
    </source>
</evidence>
<evidence type="ECO:0000259" key="1">
    <source>
        <dbReference type="PROSITE" id="PS50943"/>
    </source>
</evidence>
<reference evidence="2 3" key="1">
    <citation type="submission" date="2022-10" db="EMBL/GenBank/DDBJ databases">
        <title>The complete genomes of actinobacterial strains from the NBC collection.</title>
        <authorList>
            <person name="Joergensen T.S."/>
            <person name="Alvarez Arevalo M."/>
            <person name="Sterndorff E.B."/>
            <person name="Faurdal D."/>
            <person name="Vuksanovic O."/>
            <person name="Mourched A.-S."/>
            <person name="Charusanti P."/>
            <person name="Shaw S."/>
            <person name="Blin K."/>
            <person name="Weber T."/>
        </authorList>
    </citation>
    <scope>NUCLEOTIDE SEQUENCE [LARGE SCALE GENOMIC DNA]</scope>
    <source>
        <strain evidence="2 3">NBC_00123</strain>
    </source>
</reference>
<protein>
    <submittedName>
        <fullName evidence="2">Helix-turn-helix transcriptional regulator</fullName>
    </submittedName>
</protein>
<dbReference type="RefSeq" id="WP_406336364.1">
    <property type="nucleotide sequence ID" value="NZ_CP108188.1"/>
</dbReference>
<dbReference type="Gene3D" id="1.10.260.40">
    <property type="entry name" value="lambda repressor-like DNA-binding domains"/>
    <property type="match status" value="1"/>
</dbReference>
<accession>A0ABZ1LGU0</accession>
<name>A0ABZ1LGU0_9ACTN</name>
<dbReference type="SUPFAM" id="SSF47413">
    <property type="entry name" value="lambda repressor-like DNA-binding domains"/>
    <property type="match status" value="1"/>
</dbReference>
<evidence type="ECO:0000313" key="2">
    <source>
        <dbReference type="EMBL" id="WTR73607.1"/>
    </source>
</evidence>
<organism evidence="2 3">
    <name type="scientific">Streptomyces zaomyceticus</name>
    <dbReference type="NCBI Taxonomy" id="68286"/>
    <lineage>
        <taxon>Bacteria</taxon>
        <taxon>Bacillati</taxon>
        <taxon>Actinomycetota</taxon>
        <taxon>Actinomycetes</taxon>
        <taxon>Kitasatosporales</taxon>
        <taxon>Streptomycetaceae</taxon>
        <taxon>Streptomyces</taxon>
    </lineage>
</organism>
<dbReference type="CDD" id="cd00093">
    <property type="entry name" value="HTH_XRE"/>
    <property type="match status" value="1"/>
</dbReference>
<feature type="domain" description="HTH cro/C1-type" evidence="1">
    <location>
        <begin position="77"/>
        <end position="127"/>
    </location>
</feature>
<sequence>MAVSPLQATHRSVVLQEARYCDGCGCRLSRYNQESRCSGCARRLPHAPYVPPHVWQSGELQAALFDRDFGRVCLLVRQLAALRQDDVAALTGLSQAFLSMLESDVRRLTNIDKIIQLLDGLGVPSELTGPMLRVSVCVSTS</sequence>
<proteinExistence type="predicted"/>
<dbReference type="InterPro" id="IPR010982">
    <property type="entry name" value="Lambda_DNA-bd_dom_sf"/>
</dbReference>
<dbReference type="InterPro" id="IPR001387">
    <property type="entry name" value="Cro/C1-type_HTH"/>
</dbReference>
<dbReference type="SMART" id="SM00530">
    <property type="entry name" value="HTH_XRE"/>
    <property type="match status" value="1"/>
</dbReference>
<dbReference type="Pfam" id="PF01381">
    <property type="entry name" value="HTH_3"/>
    <property type="match status" value="1"/>
</dbReference>
<gene>
    <name evidence="2" type="ORF">OG814_32125</name>
</gene>